<accession>A0ABP5C1E7</accession>
<comment type="caution">
    <text evidence="3">The sequence shown here is derived from an EMBL/GenBank/DDBJ whole genome shotgun (WGS) entry which is preliminary data.</text>
</comment>
<evidence type="ECO:0000256" key="2">
    <source>
        <dbReference type="SAM" id="Phobius"/>
    </source>
</evidence>
<dbReference type="Pfam" id="PF11298">
    <property type="entry name" value="DUF3099"/>
    <property type="match status" value="1"/>
</dbReference>
<keyword evidence="4" id="KW-1185">Reference proteome</keyword>
<keyword evidence="2" id="KW-1133">Transmembrane helix</keyword>
<feature type="region of interest" description="Disordered" evidence="1">
    <location>
        <begin position="81"/>
        <end position="131"/>
    </location>
</feature>
<organism evidence="3 4">
    <name type="scientific">Catenulispora subtropica</name>
    <dbReference type="NCBI Taxonomy" id="450798"/>
    <lineage>
        <taxon>Bacteria</taxon>
        <taxon>Bacillati</taxon>
        <taxon>Actinomycetota</taxon>
        <taxon>Actinomycetes</taxon>
        <taxon>Catenulisporales</taxon>
        <taxon>Catenulisporaceae</taxon>
        <taxon>Catenulispora</taxon>
    </lineage>
</organism>
<dbReference type="EMBL" id="BAAAQM010000003">
    <property type="protein sequence ID" value="GAA1955331.1"/>
    <property type="molecule type" value="Genomic_DNA"/>
</dbReference>
<feature type="transmembrane region" description="Helical" evidence="2">
    <location>
        <begin position="62"/>
        <end position="79"/>
    </location>
</feature>
<proteinExistence type="predicted"/>
<gene>
    <name evidence="3" type="ORF">GCM10009838_08750</name>
</gene>
<feature type="compositionally biased region" description="Basic and acidic residues" evidence="1">
    <location>
        <begin position="81"/>
        <end position="96"/>
    </location>
</feature>
<reference evidence="4" key="1">
    <citation type="journal article" date="2019" name="Int. J. Syst. Evol. Microbiol.">
        <title>The Global Catalogue of Microorganisms (GCM) 10K type strain sequencing project: providing services to taxonomists for standard genome sequencing and annotation.</title>
        <authorList>
            <consortium name="The Broad Institute Genomics Platform"/>
            <consortium name="The Broad Institute Genome Sequencing Center for Infectious Disease"/>
            <person name="Wu L."/>
            <person name="Ma J."/>
        </authorList>
    </citation>
    <scope>NUCLEOTIDE SEQUENCE [LARGE SCALE GENOMIC DNA]</scope>
    <source>
        <strain evidence="4">JCM 16013</strain>
    </source>
</reference>
<name>A0ABP5C1E7_9ACTN</name>
<feature type="transmembrane region" description="Helical" evidence="2">
    <location>
        <begin position="35"/>
        <end position="56"/>
    </location>
</feature>
<dbReference type="RefSeq" id="WP_344655599.1">
    <property type="nucleotide sequence ID" value="NZ_BAAAQM010000003.1"/>
</dbReference>
<feature type="compositionally biased region" description="Basic and acidic residues" evidence="1">
    <location>
        <begin position="104"/>
        <end position="117"/>
    </location>
</feature>
<evidence type="ECO:0000313" key="3">
    <source>
        <dbReference type="EMBL" id="GAA1955331.1"/>
    </source>
</evidence>
<evidence type="ECO:0008006" key="5">
    <source>
        <dbReference type="Google" id="ProtNLM"/>
    </source>
</evidence>
<dbReference type="InterPro" id="IPR021449">
    <property type="entry name" value="DUF3099"/>
</dbReference>
<dbReference type="Proteomes" id="UP001499854">
    <property type="component" value="Unassembled WGS sequence"/>
</dbReference>
<keyword evidence="2" id="KW-0472">Membrane</keyword>
<sequence length="131" mass="14371">MRIGRDKESQQEVIYGITDAPTPLSQDIRSRESKYLMAMGIRIAAFLLIVILPIAWPWKLGLAALALVLPYIAVVYANGGREPERGADSLYRDPARRALTPGQGERDGRAAPGRDDAPAEPLVGRVMDDDE</sequence>
<protein>
    <recommendedName>
        <fullName evidence="5">DUF3099 domain-containing protein</fullName>
    </recommendedName>
</protein>
<evidence type="ECO:0000313" key="4">
    <source>
        <dbReference type="Proteomes" id="UP001499854"/>
    </source>
</evidence>
<evidence type="ECO:0000256" key="1">
    <source>
        <dbReference type="SAM" id="MobiDB-lite"/>
    </source>
</evidence>
<keyword evidence="2" id="KW-0812">Transmembrane</keyword>